<dbReference type="InterPro" id="IPR005064">
    <property type="entry name" value="BUG"/>
</dbReference>
<dbReference type="AlphaFoldDB" id="A0A8J2YIZ0"/>
<dbReference type="SUPFAM" id="SSF53850">
    <property type="entry name" value="Periplasmic binding protein-like II"/>
    <property type="match status" value="1"/>
</dbReference>
<protein>
    <submittedName>
        <fullName evidence="3">MFS transporter</fullName>
    </submittedName>
</protein>
<dbReference type="PIRSF" id="PIRSF017082">
    <property type="entry name" value="YflP"/>
    <property type="match status" value="1"/>
</dbReference>
<reference evidence="3" key="2">
    <citation type="submission" date="2020-09" db="EMBL/GenBank/DDBJ databases">
        <authorList>
            <person name="Sun Q."/>
            <person name="Sedlacek I."/>
        </authorList>
    </citation>
    <scope>NUCLEOTIDE SEQUENCE</scope>
    <source>
        <strain evidence="3">CCM 7684</strain>
    </source>
</reference>
<evidence type="ECO:0000256" key="1">
    <source>
        <dbReference type="ARBA" id="ARBA00006987"/>
    </source>
</evidence>
<dbReference type="InterPro" id="IPR042100">
    <property type="entry name" value="Bug_dom1"/>
</dbReference>
<dbReference type="Gene3D" id="3.40.190.10">
    <property type="entry name" value="Periplasmic binding protein-like II"/>
    <property type="match status" value="1"/>
</dbReference>
<name>A0A8J2YIZ0_9RHOB</name>
<keyword evidence="2" id="KW-0732">Signal</keyword>
<organism evidence="3 4">
    <name type="scientific">Agaricicola taiwanensis</name>
    <dbReference type="NCBI Taxonomy" id="591372"/>
    <lineage>
        <taxon>Bacteria</taxon>
        <taxon>Pseudomonadati</taxon>
        <taxon>Pseudomonadota</taxon>
        <taxon>Alphaproteobacteria</taxon>
        <taxon>Rhodobacterales</taxon>
        <taxon>Paracoccaceae</taxon>
        <taxon>Agaricicola</taxon>
    </lineage>
</organism>
<keyword evidence="4" id="KW-1185">Reference proteome</keyword>
<evidence type="ECO:0000313" key="4">
    <source>
        <dbReference type="Proteomes" id="UP000602745"/>
    </source>
</evidence>
<evidence type="ECO:0000313" key="3">
    <source>
        <dbReference type="EMBL" id="GGE45601.1"/>
    </source>
</evidence>
<evidence type="ECO:0000256" key="2">
    <source>
        <dbReference type="SAM" id="SignalP"/>
    </source>
</evidence>
<comment type="similarity">
    <text evidence="1">Belongs to the UPF0065 (bug) family.</text>
</comment>
<sequence>MRRIASIIAALAVMLGSQSVYAQTYPSKAITMVIPLSAGGSNDILGRYLADGLSKAFGQPVVVENRPGAGSALGSAHVAKSNPDGYTIMFVSSTYATNAATQSGLPFDAEKDLRPVALAAASQFVLVAGPSVKAKDFKEFLEEAKSRELFYASTGVGSSTQFAAELFNDRAGLKMTPVHYKGGTEALVDLIGGRANVYFGTVTQVLPYISAGQVRPLAITSKTRNEALPDVPTVGEMGITGAETNIWWGVFVPSKTPEDAVVKLNAEINKFLSTDESKAFLAKLGAEFIPGGADDFQTRVHTELNTWRKLAKERGITAK</sequence>
<feature type="signal peptide" evidence="2">
    <location>
        <begin position="1"/>
        <end position="22"/>
    </location>
</feature>
<dbReference type="CDD" id="cd13578">
    <property type="entry name" value="PBP2_Bug27"/>
    <property type="match status" value="1"/>
</dbReference>
<dbReference type="Pfam" id="PF03401">
    <property type="entry name" value="TctC"/>
    <property type="match status" value="1"/>
</dbReference>
<proteinExistence type="inferred from homology"/>
<comment type="caution">
    <text evidence="3">The sequence shown here is derived from an EMBL/GenBank/DDBJ whole genome shotgun (WGS) entry which is preliminary data.</text>
</comment>
<dbReference type="EMBL" id="BMCP01000002">
    <property type="protein sequence ID" value="GGE45601.1"/>
    <property type="molecule type" value="Genomic_DNA"/>
</dbReference>
<accession>A0A8J2YIZ0</accession>
<dbReference type="PANTHER" id="PTHR42928">
    <property type="entry name" value="TRICARBOXYLATE-BINDING PROTEIN"/>
    <property type="match status" value="1"/>
</dbReference>
<feature type="chain" id="PRO_5035188412" evidence="2">
    <location>
        <begin position="23"/>
        <end position="319"/>
    </location>
</feature>
<dbReference type="Gene3D" id="3.40.190.150">
    <property type="entry name" value="Bordetella uptake gene, domain 1"/>
    <property type="match status" value="1"/>
</dbReference>
<dbReference type="RefSeq" id="WP_188409914.1">
    <property type="nucleotide sequence ID" value="NZ_BMCP01000002.1"/>
</dbReference>
<gene>
    <name evidence="3" type="ORF">GCM10007276_23540</name>
</gene>
<reference evidence="3" key="1">
    <citation type="journal article" date="2014" name="Int. J. Syst. Evol. Microbiol.">
        <title>Complete genome sequence of Corynebacterium casei LMG S-19264T (=DSM 44701T), isolated from a smear-ripened cheese.</title>
        <authorList>
            <consortium name="US DOE Joint Genome Institute (JGI-PGF)"/>
            <person name="Walter F."/>
            <person name="Albersmeier A."/>
            <person name="Kalinowski J."/>
            <person name="Ruckert C."/>
        </authorList>
    </citation>
    <scope>NUCLEOTIDE SEQUENCE</scope>
    <source>
        <strain evidence="3">CCM 7684</strain>
    </source>
</reference>
<dbReference type="Proteomes" id="UP000602745">
    <property type="component" value="Unassembled WGS sequence"/>
</dbReference>
<dbReference type="PANTHER" id="PTHR42928:SF5">
    <property type="entry name" value="BLR1237 PROTEIN"/>
    <property type="match status" value="1"/>
</dbReference>